<comment type="caution">
    <text evidence="1">The sequence shown here is derived from an EMBL/GenBank/DDBJ whole genome shotgun (WGS) entry which is preliminary data.</text>
</comment>
<evidence type="ECO:0000313" key="2">
    <source>
        <dbReference type="Proteomes" id="UP000230081"/>
    </source>
</evidence>
<dbReference type="EMBL" id="PFPA01000002">
    <property type="protein sequence ID" value="PIZ88459.1"/>
    <property type="molecule type" value="Genomic_DNA"/>
</dbReference>
<proteinExistence type="predicted"/>
<protein>
    <submittedName>
        <fullName evidence="1">Uncharacterized protein</fullName>
    </submittedName>
</protein>
<reference evidence="2" key="1">
    <citation type="submission" date="2017-09" db="EMBL/GenBank/DDBJ databases">
        <title>Depth-based differentiation of microbial function through sediment-hosted aquifers and enrichment of novel symbionts in the deep terrestrial subsurface.</title>
        <authorList>
            <person name="Probst A.J."/>
            <person name="Ladd B."/>
            <person name="Jarett J.K."/>
            <person name="Geller-Mcgrath D.E."/>
            <person name="Sieber C.M.K."/>
            <person name="Emerson J.B."/>
            <person name="Anantharaman K."/>
            <person name="Thomas B.C."/>
            <person name="Malmstrom R."/>
            <person name="Stieglmeier M."/>
            <person name="Klingl A."/>
            <person name="Woyke T."/>
            <person name="Ryan C.M."/>
            <person name="Banfield J.F."/>
        </authorList>
    </citation>
    <scope>NUCLEOTIDE SEQUENCE [LARGE SCALE GENOMIC DNA]</scope>
</reference>
<name>A0A2M7UWW9_9BACT</name>
<dbReference type="Proteomes" id="UP000230081">
    <property type="component" value="Unassembled WGS sequence"/>
</dbReference>
<evidence type="ECO:0000313" key="1">
    <source>
        <dbReference type="EMBL" id="PIZ88459.1"/>
    </source>
</evidence>
<sequence length="67" mass="7077">MEVKKFVLEALTENGVVEVAVISAWPFASVVVAPQPKSMVALDAGSQLNSFTSELNCQTEIVVVAPS</sequence>
<dbReference type="AlphaFoldDB" id="A0A2M7UWW9"/>
<accession>A0A2M7UWW9</accession>
<gene>
    <name evidence="1" type="ORF">COX91_00055</name>
</gene>
<organism evidence="1 2">
    <name type="scientific">Candidatus Nealsonbacteria bacterium CG_4_10_14_0_2_um_filter_39_15</name>
    <dbReference type="NCBI Taxonomy" id="1974681"/>
    <lineage>
        <taxon>Bacteria</taxon>
        <taxon>Candidatus Nealsoniibacteriota</taxon>
    </lineage>
</organism>